<gene>
    <name evidence="3" type="ORF">OKA05_08160</name>
</gene>
<sequence length="272" mass="29377">MKPILTLAAGLMAATAMHAAEPFLVAHRGASHDAPENTLPAFGLAWKQGADAIEGDFHLTRDGKIVCLHDYDTKRVSGTKKVVKDSTLAELQALDAGAWFKPEFKGTKLPTLREVAATVPAGKKFYVEVKCGPEIVPAMLEDLAASGLKDEQIVVISFQAPVIAEVKKVKPAYKACWLSSFAKESPLDPGTDEVLATLRKIKADGFSSKADERLDEGYLKAIRDSGFEYHCWTVDEVATARRFLDLGALSVTTNRPEFLRKGLSGVPPVAAP</sequence>
<dbReference type="SUPFAM" id="SSF51695">
    <property type="entry name" value="PLC-like phosphodiesterases"/>
    <property type="match status" value="1"/>
</dbReference>
<dbReference type="PANTHER" id="PTHR46211:SF1">
    <property type="entry name" value="GLYCEROPHOSPHODIESTER PHOSPHODIESTERASE, CYTOPLASMIC"/>
    <property type="match status" value="1"/>
</dbReference>
<feature type="chain" id="PRO_5046625337" evidence="1">
    <location>
        <begin position="20"/>
        <end position="272"/>
    </location>
</feature>
<dbReference type="InterPro" id="IPR017946">
    <property type="entry name" value="PLC-like_Pdiesterase_TIM-brl"/>
</dbReference>
<evidence type="ECO:0000256" key="1">
    <source>
        <dbReference type="SAM" id="SignalP"/>
    </source>
</evidence>
<evidence type="ECO:0000313" key="3">
    <source>
        <dbReference type="EMBL" id="MCW1922525.1"/>
    </source>
</evidence>
<organism evidence="3 4">
    <name type="scientific">Luteolibacter arcticus</name>
    <dbReference type="NCBI Taxonomy" id="1581411"/>
    <lineage>
        <taxon>Bacteria</taxon>
        <taxon>Pseudomonadati</taxon>
        <taxon>Verrucomicrobiota</taxon>
        <taxon>Verrucomicrobiia</taxon>
        <taxon>Verrucomicrobiales</taxon>
        <taxon>Verrucomicrobiaceae</taxon>
        <taxon>Luteolibacter</taxon>
    </lineage>
</organism>
<dbReference type="EMBL" id="JAPDDT010000002">
    <property type="protein sequence ID" value="MCW1922525.1"/>
    <property type="molecule type" value="Genomic_DNA"/>
</dbReference>
<protein>
    <submittedName>
        <fullName evidence="3">Glycerophosphodiester phosphodiesterase</fullName>
    </submittedName>
</protein>
<name>A0ABT3GFX5_9BACT</name>
<proteinExistence type="predicted"/>
<accession>A0ABT3GFX5</accession>
<reference evidence="3 4" key="1">
    <citation type="submission" date="2022-10" db="EMBL/GenBank/DDBJ databases">
        <title>Luteolibacter arcticus strain CCTCC AB 2014275, whole genome shotgun sequencing project.</title>
        <authorList>
            <person name="Zhao G."/>
            <person name="Shen L."/>
        </authorList>
    </citation>
    <scope>NUCLEOTIDE SEQUENCE [LARGE SCALE GENOMIC DNA]</scope>
    <source>
        <strain evidence="3 4">CCTCC AB 2014275</strain>
    </source>
</reference>
<dbReference type="PROSITE" id="PS51704">
    <property type="entry name" value="GP_PDE"/>
    <property type="match status" value="1"/>
</dbReference>
<dbReference type="PANTHER" id="PTHR46211">
    <property type="entry name" value="GLYCEROPHOSPHORYL DIESTER PHOSPHODIESTERASE"/>
    <property type="match status" value="1"/>
</dbReference>
<dbReference type="Proteomes" id="UP001320876">
    <property type="component" value="Unassembled WGS sequence"/>
</dbReference>
<comment type="caution">
    <text evidence="3">The sequence shown here is derived from an EMBL/GenBank/DDBJ whole genome shotgun (WGS) entry which is preliminary data.</text>
</comment>
<keyword evidence="1" id="KW-0732">Signal</keyword>
<feature type="domain" description="GP-PDE" evidence="2">
    <location>
        <begin position="22"/>
        <end position="263"/>
    </location>
</feature>
<evidence type="ECO:0000313" key="4">
    <source>
        <dbReference type="Proteomes" id="UP001320876"/>
    </source>
</evidence>
<keyword evidence="4" id="KW-1185">Reference proteome</keyword>
<feature type="signal peptide" evidence="1">
    <location>
        <begin position="1"/>
        <end position="19"/>
    </location>
</feature>
<dbReference type="Gene3D" id="3.20.20.190">
    <property type="entry name" value="Phosphatidylinositol (PI) phosphodiesterase"/>
    <property type="match status" value="1"/>
</dbReference>
<evidence type="ECO:0000259" key="2">
    <source>
        <dbReference type="PROSITE" id="PS51704"/>
    </source>
</evidence>
<dbReference type="RefSeq" id="WP_264486632.1">
    <property type="nucleotide sequence ID" value="NZ_JAPDDT010000002.1"/>
</dbReference>
<dbReference type="Pfam" id="PF03009">
    <property type="entry name" value="GDPD"/>
    <property type="match status" value="1"/>
</dbReference>
<dbReference type="InterPro" id="IPR030395">
    <property type="entry name" value="GP_PDE_dom"/>
</dbReference>
<dbReference type="CDD" id="cd08582">
    <property type="entry name" value="GDPD_like_2"/>
    <property type="match status" value="1"/>
</dbReference>